<keyword evidence="2" id="KW-1185">Reference proteome</keyword>
<gene>
    <name evidence="1" type="ORF">PCON_05623</name>
</gene>
<dbReference type="STRING" id="1076935.U4LDE4"/>
<protein>
    <submittedName>
        <fullName evidence="1">Uncharacterized protein</fullName>
    </submittedName>
</protein>
<dbReference type="Proteomes" id="UP000018144">
    <property type="component" value="Unassembled WGS sequence"/>
</dbReference>
<accession>U4LDE4</accession>
<name>U4LDE4_PYROM</name>
<dbReference type="Gene3D" id="3.40.50.720">
    <property type="entry name" value="NAD(P)-binding Rossmann-like Domain"/>
    <property type="match status" value="1"/>
</dbReference>
<dbReference type="eggNOG" id="ENOG502RXTJ">
    <property type="taxonomic scope" value="Eukaryota"/>
</dbReference>
<proteinExistence type="predicted"/>
<dbReference type="PANTHER" id="PTHR40129:SF2">
    <property type="entry name" value="KETOPANTOATE REDUCTASE N-TERMINAL DOMAIN-CONTAINING PROTEIN"/>
    <property type="match status" value="1"/>
</dbReference>
<reference evidence="1 2" key="1">
    <citation type="journal article" date="2013" name="PLoS Genet.">
        <title>The genome and development-dependent transcriptomes of Pyronema confluens: a window into fungal evolution.</title>
        <authorList>
            <person name="Traeger S."/>
            <person name="Altegoer F."/>
            <person name="Freitag M."/>
            <person name="Gabaldon T."/>
            <person name="Kempken F."/>
            <person name="Kumar A."/>
            <person name="Marcet-Houben M."/>
            <person name="Poggeler S."/>
            <person name="Stajich J.E."/>
            <person name="Nowrousian M."/>
        </authorList>
    </citation>
    <scope>NUCLEOTIDE SEQUENCE [LARGE SCALE GENOMIC DNA]</scope>
    <source>
        <strain evidence="2">CBS 100304</strain>
        <tissue evidence="1">Vegetative mycelium</tissue>
    </source>
</reference>
<organism evidence="1 2">
    <name type="scientific">Pyronema omphalodes (strain CBS 100304)</name>
    <name type="common">Pyronema confluens</name>
    <dbReference type="NCBI Taxonomy" id="1076935"/>
    <lineage>
        <taxon>Eukaryota</taxon>
        <taxon>Fungi</taxon>
        <taxon>Dikarya</taxon>
        <taxon>Ascomycota</taxon>
        <taxon>Pezizomycotina</taxon>
        <taxon>Pezizomycetes</taxon>
        <taxon>Pezizales</taxon>
        <taxon>Pyronemataceae</taxon>
        <taxon>Pyronema</taxon>
    </lineage>
</organism>
<dbReference type="OMA" id="SIHMIHG"/>
<dbReference type="AlphaFoldDB" id="U4LDE4"/>
<dbReference type="OrthoDB" id="674948at2759"/>
<evidence type="ECO:0000313" key="2">
    <source>
        <dbReference type="Proteomes" id="UP000018144"/>
    </source>
</evidence>
<sequence length="291" mass="32376">MQSHSLNSKGFHEDSFLSIHLHLEMTVDVLILGAGWSSQFLLPLLEKRQLTYAATTRDGRSGTIPFTYDPEAENHTAYRALPKATTVLITFPIKTPGGSKRLLELYRSAHGIEAGQDASKWIQLGSTGVWEGEGVCDRHSTIDLTNARALEEEALLKEGGCVLNLAGLWGGARCPPNWLSRVAPTKEKLADKDMLHLIHGDDVAAAVLAVSEKWDAAKGQRWMVTDMRSYDWWELALAWGDEDTHKKWVLELLGDLTLPRAASGRVLRSTDFWKTFGKTPSRSLLDMPKQN</sequence>
<evidence type="ECO:0000313" key="1">
    <source>
        <dbReference type="EMBL" id="CCX29552.1"/>
    </source>
</evidence>
<dbReference type="PANTHER" id="PTHR40129">
    <property type="entry name" value="KETOPANTOATE REDUCTASE N-TERMINAL DOMAIN-CONTAINING PROTEIN"/>
    <property type="match status" value="1"/>
</dbReference>
<dbReference type="EMBL" id="HF935279">
    <property type="protein sequence ID" value="CCX29552.1"/>
    <property type="molecule type" value="Genomic_DNA"/>
</dbReference>